<evidence type="ECO:0000259" key="9">
    <source>
        <dbReference type="PROSITE" id="PS51156"/>
    </source>
</evidence>
<dbReference type="FunCoup" id="B3SCN2">
    <property type="interactions" value="1475"/>
</dbReference>
<dbReference type="InterPro" id="IPR000949">
    <property type="entry name" value="ELM2_dom"/>
</dbReference>
<gene>
    <name evidence="11" type="ORF">TRIADDRAFT_33395</name>
</gene>
<dbReference type="GeneID" id="6759212"/>
<dbReference type="Pfam" id="PF17226">
    <property type="entry name" value="MTA_R1"/>
    <property type="match status" value="1"/>
</dbReference>
<organism evidence="11 12">
    <name type="scientific">Trichoplax adhaerens</name>
    <name type="common">Trichoplax reptans</name>
    <dbReference type="NCBI Taxonomy" id="10228"/>
    <lineage>
        <taxon>Eukaryota</taxon>
        <taxon>Metazoa</taxon>
        <taxon>Placozoa</taxon>
        <taxon>Uniplacotomia</taxon>
        <taxon>Trichoplacea</taxon>
        <taxon>Trichoplacidae</taxon>
        <taxon>Trichoplax</taxon>
    </lineage>
</organism>
<dbReference type="Gene3D" id="2.30.30.490">
    <property type="match status" value="1"/>
</dbReference>
<evidence type="ECO:0000259" key="8">
    <source>
        <dbReference type="PROSITE" id="PS51038"/>
    </source>
</evidence>
<dbReference type="SUPFAM" id="SSF46689">
    <property type="entry name" value="Homeodomain-like"/>
    <property type="match status" value="1"/>
</dbReference>
<evidence type="ECO:0000256" key="6">
    <source>
        <dbReference type="ARBA" id="ARBA00023242"/>
    </source>
</evidence>
<evidence type="ECO:0000256" key="1">
    <source>
        <dbReference type="ARBA" id="ARBA00022553"/>
    </source>
</evidence>
<dbReference type="GO" id="GO:0016581">
    <property type="term" value="C:NuRD complex"/>
    <property type="evidence" value="ECO:0000318"/>
    <property type="project" value="GO_Central"/>
</dbReference>
<dbReference type="GO" id="GO:0000122">
    <property type="term" value="P:negative regulation of transcription by RNA polymerase II"/>
    <property type="evidence" value="ECO:0000318"/>
    <property type="project" value="GO_Central"/>
</dbReference>
<dbReference type="KEGG" id="tad:TRIADDRAFT_33395"/>
<dbReference type="OMA" id="PATHIRW"/>
<evidence type="ECO:0000256" key="5">
    <source>
        <dbReference type="ARBA" id="ARBA00023125"/>
    </source>
</evidence>
<feature type="domain" description="ELM2" evidence="9">
    <location>
        <begin position="139"/>
        <end position="248"/>
    </location>
</feature>
<name>B3SCN2_TRIAD</name>
<evidence type="ECO:0000256" key="3">
    <source>
        <dbReference type="ARBA" id="ARBA00022771"/>
    </source>
</evidence>
<keyword evidence="6" id="KW-0539">Nucleus</keyword>
<dbReference type="InterPro" id="IPR043151">
    <property type="entry name" value="BAH_sf"/>
</dbReference>
<evidence type="ECO:0000313" key="11">
    <source>
        <dbReference type="EMBL" id="EDV19503.1"/>
    </source>
</evidence>
<keyword evidence="12" id="KW-1185">Reference proteome</keyword>
<reference evidence="11 12" key="1">
    <citation type="journal article" date="2008" name="Nature">
        <title>The Trichoplax genome and the nature of placozoans.</title>
        <authorList>
            <person name="Srivastava M."/>
            <person name="Begovic E."/>
            <person name="Chapman J."/>
            <person name="Putnam N.H."/>
            <person name="Hellsten U."/>
            <person name="Kawashima T."/>
            <person name="Kuo A."/>
            <person name="Mitros T."/>
            <person name="Salamov A."/>
            <person name="Carpenter M.L."/>
            <person name="Signorovitch A.Y."/>
            <person name="Moreno M.A."/>
            <person name="Kamm K."/>
            <person name="Grimwood J."/>
            <person name="Schmutz J."/>
            <person name="Shapiro H."/>
            <person name="Grigoriev I.V."/>
            <person name="Buss L.W."/>
            <person name="Schierwater B."/>
            <person name="Dellaporta S.L."/>
            <person name="Rokhsar D.S."/>
        </authorList>
    </citation>
    <scope>NUCLEOTIDE SEQUENCE [LARGE SCALE GENOMIC DNA]</scope>
    <source>
        <strain evidence="11 12">Grell-BS-1999</strain>
    </source>
</reference>
<dbReference type="FunFam" id="1.10.10.60:FF:000012">
    <property type="entry name" value="Metastasis-associated 1 family, member 3"/>
    <property type="match status" value="1"/>
</dbReference>
<evidence type="ECO:0000256" key="4">
    <source>
        <dbReference type="ARBA" id="ARBA00022833"/>
    </source>
</evidence>
<dbReference type="CDD" id="cd11661">
    <property type="entry name" value="SANT_MTA3_like"/>
    <property type="match status" value="1"/>
</dbReference>
<dbReference type="RefSeq" id="XP_002118020.1">
    <property type="nucleotide sequence ID" value="XM_002117984.1"/>
</dbReference>
<dbReference type="CTD" id="6759212"/>
<dbReference type="GO" id="GO:0008270">
    <property type="term" value="F:zinc ion binding"/>
    <property type="evidence" value="ECO:0007669"/>
    <property type="project" value="UniProtKB-KW"/>
</dbReference>
<dbReference type="GO" id="GO:0005654">
    <property type="term" value="C:nucleoplasm"/>
    <property type="evidence" value="ECO:0000318"/>
    <property type="project" value="GO_Central"/>
</dbReference>
<dbReference type="EMBL" id="DS985272">
    <property type="protein sequence ID" value="EDV19503.1"/>
    <property type="molecule type" value="Genomic_DNA"/>
</dbReference>
<evidence type="ECO:0000259" key="10">
    <source>
        <dbReference type="PROSITE" id="PS51293"/>
    </source>
</evidence>
<dbReference type="InterPro" id="IPR000679">
    <property type="entry name" value="Znf_GATA"/>
</dbReference>
<dbReference type="InterPro" id="IPR009057">
    <property type="entry name" value="Homeodomain-like_sf"/>
</dbReference>
<keyword evidence="4" id="KW-0862">Zinc</keyword>
<dbReference type="GO" id="GO:0043565">
    <property type="term" value="F:sequence-specific DNA binding"/>
    <property type="evidence" value="ECO:0007669"/>
    <property type="project" value="InterPro"/>
</dbReference>
<protein>
    <recommendedName>
        <fullName evidence="13">Metastasis-associated protein MTA3</fullName>
    </recommendedName>
</protein>
<keyword evidence="3" id="KW-0863">Zinc-finger</keyword>
<dbReference type="PROSITE" id="PS00344">
    <property type="entry name" value="GATA_ZN_FINGER_1"/>
    <property type="match status" value="1"/>
</dbReference>
<accession>B3SCN2</accession>
<sequence length="558" mass="64708">DYGYFETSSESQTPYQIRRIKEFIKLPDGNFEVRALCYYRRRDLPQALHALADRTTNYQLRQDNNPEMTDETALTEFKHREVFLSRHIESLPTSCIRGKCTVRLLSEVETIDNYLKEPDTFYYTLIFDPQLKTLVPDQANIRIGSDYQAVVPMDTTEVDHTICEDVETLQWTSNNLLTDEEIDQFGLVTKSVGTFARALEQSTSITQPSLHITAAAACRDTTRLFAMKTLHENSYDIAKATSSLVPATGPVYCMDEMEQWSIDEAKRFEEGLHKYGKDFLDLQQEFLPWKPIGCIIEYYYMWKTSDRYLEQKRLKVLTKQHSVKQITITPRESRSENTTANSKKVAIMNGNGPDSRVQDWLNQFQNCINCSITSSTSWHTWNVANSNCKLCSNCWWYWKKFGCFKIIPKGDIHKFPLIMFTVNKHCLNRHLSLTHDMVPPVKKISKASQLRPKVEFSMRSTLATKIARRLYKQLKTIKHMARKPLDAIDITAIQTLCKGYKFVLVRIMLGNKIITDISIFQINNLLRFKNWNYTVPKICYSSKKSPLDSRCCKKVKPG</sequence>
<dbReference type="Gene3D" id="4.10.1240.50">
    <property type="match status" value="1"/>
</dbReference>
<dbReference type="STRING" id="10228.B3SCN2"/>
<feature type="domain" description="SANT" evidence="10">
    <location>
        <begin position="255"/>
        <end position="307"/>
    </location>
</feature>
<dbReference type="InterPro" id="IPR017884">
    <property type="entry name" value="SANT_dom"/>
</dbReference>
<dbReference type="Proteomes" id="UP000009022">
    <property type="component" value="Unassembled WGS sequence"/>
</dbReference>
<dbReference type="PROSITE" id="PS51293">
    <property type="entry name" value="SANT"/>
    <property type="match status" value="1"/>
</dbReference>
<dbReference type="Gene3D" id="1.10.10.60">
    <property type="entry name" value="Homeodomain-like"/>
    <property type="match status" value="1"/>
</dbReference>
<keyword evidence="2" id="KW-0479">Metal-binding</keyword>
<dbReference type="PROSITE" id="PS51156">
    <property type="entry name" value="ELM2"/>
    <property type="match status" value="1"/>
</dbReference>
<dbReference type="OrthoDB" id="2193595at2759"/>
<keyword evidence="5" id="KW-0238">DNA-binding</keyword>
<keyword evidence="1" id="KW-0597">Phosphoprotein</keyword>
<dbReference type="FunFam" id="4.10.1240.50:FF:000001">
    <property type="entry name" value="Metastasis-associated 1 family, member 3"/>
    <property type="match status" value="1"/>
</dbReference>
<dbReference type="GO" id="GO:0003713">
    <property type="term" value="F:transcription coactivator activity"/>
    <property type="evidence" value="ECO:0000318"/>
    <property type="project" value="GO_Central"/>
</dbReference>
<dbReference type="InterPro" id="IPR040138">
    <property type="entry name" value="MIER/MTA"/>
</dbReference>
<dbReference type="InterPro" id="IPR001025">
    <property type="entry name" value="BAH_dom"/>
</dbReference>
<dbReference type="HOGENOM" id="CLU_006585_3_0_1"/>
<dbReference type="PANTHER" id="PTHR10865">
    <property type="entry name" value="METASTASIS-ASSOCIATED PROTEIN AND MESODERM INDUCTION EARLY RESPONSE PROTEIN"/>
    <property type="match status" value="1"/>
</dbReference>
<dbReference type="eggNOG" id="KOG3554">
    <property type="taxonomic scope" value="Eukaryota"/>
</dbReference>
<evidence type="ECO:0008006" key="13">
    <source>
        <dbReference type="Google" id="ProtNLM"/>
    </source>
</evidence>
<evidence type="ECO:0000256" key="7">
    <source>
        <dbReference type="ARBA" id="ARBA00093454"/>
    </source>
</evidence>
<feature type="domain" description="BAH" evidence="8">
    <location>
        <begin position="1"/>
        <end position="138"/>
    </location>
</feature>
<dbReference type="Pfam" id="PF01426">
    <property type="entry name" value="BAH"/>
    <property type="match status" value="1"/>
</dbReference>
<dbReference type="SMART" id="SM00439">
    <property type="entry name" value="BAH"/>
    <property type="match status" value="1"/>
</dbReference>
<dbReference type="GO" id="GO:0003682">
    <property type="term" value="F:chromatin binding"/>
    <property type="evidence" value="ECO:0007669"/>
    <property type="project" value="InterPro"/>
</dbReference>
<dbReference type="PhylomeDB" id="B3SCN2"/>
<feature type="non-terminal residue" evidence="11">
    <location>
        <position position="1"/>
    </location>
</feature>
<dbReference type="Pfam" id="PF01448">
    <property type="entry name" value="ELM2"/>
    <property type="match status" value="1"/>
</dbReference>
<dbReference type="InParanoid" id="B3SCN2"/>
<dbReference type="GO" id="GO:0003714">
    <property type="term" value="F:transcription corepressor activity"/>
    <property type="evidence" value="ECO:0000318"/>
    <property type="project" value="GO_Central"/>
</dbReference>
<evidence type="ECO:0000256" key="2">
    <source>
        <dbReference type="ARBA" id="ARBA00022723"/>
    </source>
</evidence>
<dbReference type="AlphaFoldDB" id="B3SCN2"/>
<proteinExistence type="inferred from homology"/>
<dbReference type="FunFam" id="2.30.30.490:FF:000043">
    <property type="entry name" value="Predicted protein"/>
    <property type="match status" value="1"/>
</dbReference>
<evidence type="ECO:0000313" key="12">
    <source>
        <dbReference type="Proteomes" id="UP000009022"/>
    </source>
</evidence>
<dbReference type="PANTHER" id="PTHR10865:SF29">
    <property type="entry name" value="METASTASIS ASSOCIATED 1-LIKE, ISOFORM D"/>
    <property type="match status" value="1"/>
</dbReference>
<dbReference type="GO" id="GO:0042826">
    <property type="term" value="F:histone deacetylase binding"/>
    <property type="evidence" value="ECO:0000318"/>
    <property type="project" value="GO_Central"/>
</dbReference>
<comment type="similarity">
    <text evidence="7">Belongs to the metastasis-associated protein family.</text>
</comment>
<dbReference type="InterPro" id="IPR035170">
    <property type="entry name" value="MTA1_R1"/>
</dbReference>
<dbReference type="PROSITE" id="PS51038">
    <property type="entry name" value="BAH"/>
    <property type="match status" value="1"/>
</dbReference>
<dbReference type="SMART" id="SM01189">
    <property type="entry name" value="ELM2"/>
    <property type="match status" value="1"/>
</dbReference>